<keyword evidence="2 6" id="KW-0812">Transmembrane</keyword>
<dbReference type="GO" id="GO:0016020">
    <property type="term" value="C:membrane"/>
    <property type="evidence" value="ECO:0007669"/>
    <property type="project" value="UniProtKB-SubCell"/>
</dbReference>
<organism evidence="8 9">
    <name type="scientific">Parachaetomium inaequale</name>
    <dbReference type="NCBI Taxonomy" id="2588326"/>
    <lineage>
        <taxon>Eukaryota</taxon>
        <taxon>Fungi</taxon>
        <taxon>Dikarya</taxon>
        <taxon>Ascomycota</taxon>
        <taxon>Pezizomycotina</taxon>
        <taxon>Sordariomycetes</taxon>
        <taxon>Sordariomycetidae</taxon>
        <taxon>Sordariales</taxon>
        <taxon>Chaetomiaceae</taxon>
        <taxon>Parachaetomium</taxon>
    </lineage>
</organism>
<evidence type="ECO:0000256" key="1">
    <source>
        <dbReference type="ARBA" id="ARBA00004141"/>
    </source>
</evidence>
<dbReference type="Proteomes" id="UP001303115">
    <property type="component" value="Unassembled WGS sequence"/>
</dbReference>
<name>A0AAN6SSL3_9PEZI</name>
<dbReference type="Pfam" id="PF20684">
    <property type="entry name" value="Fung_rhodopsin"/>
    <property type="match status" value="1"/>
</dbReference>
<protein>
    <submittedName>
        <fullName evidence="8">Integral membrane protein</fullName>
    </submittedName>
</protein>
<dbReference type="PANTHER" id="PTHR33048">
    <property type="entry name" value="PTH11-LIKE INTEGRAL MEMBRANE PROTEIN (AFU_ORTHOLOGUE AFUA_5G11245)"/>
    <property type="match status" value="1"/>
</dbReference>
<dbReference type="InterPro" id="IPR052337">
    <property type="entry name" value="SAT4-like"/>
</dbReference>
<feature type="transmembrane region" description="Helical" evidence="6">
    <location>
        <begin position="64"/>
        <end position="81"/>
    </location>
</feature>
<feature type="transmembrane region" description="Helical" evidence="6">
    <location>
        <begin position="101"/>
        <end position="122"/>
    </location>
</feature>
<evidence type="ECO:0000256" key="4">
    <source>
        <dbReference type="ARBA" id="ARBA00023136"/>
    </source>
</evidence>
<feature type="transmembrane region" description="Helical" evidence="6">
    <location>
        <begin position="134"/>
        <end position="158"/>
    </location>
</feature>
<accession>A0AAN6SSL3</accession>
<feature type="transmembrane region" description="Helical" evidence="6">
    <location>
        <begin position="31"/>
        <end position="52"/>
    </location>
</feature>
<comment type="similarity">
    <text evidence="5">Belongs to the SAT4 family.</text>
</comment>
<dbReference type="PANTHER" id="PTHR33048:SF47">
    <property type="entry name" value="INTEGRAL MEMBRANE PROTEIN-RELATED"/>
    <property type="match status" value="1"/>
</dbReference>
<evidence type="ECO:0000256" key="2">
    <source>
        <dbReference type="ARBA" id="ARBA00022692"/>
    </source>
</evidence>
<dbReference type="AlphaFoldDB" id="A0AAN6SSL3"/>
<reference evidence="9" key="1">
    <citation type="journal article" date="2023" name="Mol. Phylogenet. Evol.">
        <title>Genome-scale phylogeny and comparative genomics of the fungal order Sordariales.</title>
        <authorList>
            <person name="Hensen N."/>
            <person name="Bonometti L."/>
            <person name="Westerberg I."/>
            <person name="Brannstrom I.O."/>
            <person name="Guillou S."/>
            <person name="Cros-Aarteil S."/>
            <person name="Calhoun S."/>
            <person name="Haridas S."/>
            <person name="Kuo A."/>
            <person name="Mondo S."/>
            <person name="Pangilinan J."/>
            <person name="Riley R."/>
            <person name="LaButti K."/>
            <person name="Andreopoulos B."/>
            <person name="Lipzen A."/>
            <person name="Chen C."/>
            <person name="Yan M."/>
            <person name="Daum C."/>
            <person name="Ng V."/>
            <person name="Clum A."/>
            <person name="Steindorff A."/>
            <person name="Ohm R.A."/>
            <person name="Martin F."/>
            <person name="Silar P."/>
            <person name="Natvig D.O."/>
            <person name="Lalanne C."/>
            <person name="Gautier V."/>
            <person name="Ament-Velasquez S.L."/>
            <person name="Kruys A."/>
            <person name="Hutchinson M.I."/>
            <person name="Powell A.J."/>
            <person name="Barry K."/>
            <person name="Miller A.N."/>
            <person name="Grigoriev I.V."/>
            <person name="Debuchy R."/>
            <person name="Gladieux P."/>
            <person name="Hiltunen Thoren M."/>
            <person name="Johannesson H."/>
        </authorList>
    </citation>
    <scope>NUCLEOTIDE SEQUENCE [LARGE SCALE GENOMIC DNA]</scope>
    <source>
        <strain evidence="9">CBS 284.82</strain>
    </source>
</reference>
<dbReference type="EMBL" id="MU854354">
    <property type="protein sequence ID" value="KAK4041599.1"/>
    <property type="molecule type" value="Genomic_DNA"/>
</dbReference>
<proteinExistence type="inferred from homology"/>
<evidence type="ECO:0000256" key="3">
    <source>
        <dbReference type="ARBA" id="ARBA00022989"/>
    </source>
</evidence>
<evidence type="ECO:0000256" key="5">
    <source>
        <dbReference type="ARBA" id="ARBA00038359"/>
    </source>
</evidence>
<comment type="subcellular location">
    <subcellularLocation>
        <location evidence="1">Membrane</location>
        <topology evidence="1">Multi-pass membrane protein</topology>
    </subcellularLocation>
</comment>
<feature type="transmembrane region" description="Helical" evidence="6">
    <location>
        <begin position="226"/>
        <end position="248"/>
    </location>
</feature>
<evidence type="ECO:0000313" key="9">
    <source>
        <dbReference type="Proteomes" id="UP001303115"/>
    </source>
</evidence>
<gene>
    <name evidence="8" type="ORF">C8A01DRAFT_14652</name>
</gene>
<evidence type="ECO:0000313" key="8">
    <source>
        <dbReference type="EMBL" id="KAK4041599.1"/>
    </source>
</evidence>
<feature type="transmembrane region" description="Helical" evidence="6">
    <location>
        <begin position="268"/>
        <end position="289"/>
    </location>
</feature>
<evidence type="ECO:0000259" key="7">
    <source>
        <dbReference type="Pfam" id="PF20684"/>
    </source>
</evidence>
<feature type="domain" description="Rhodopsin" evidence="7">
    <location>
        <begin position="48"/>
        <end position="293"/>
    </location>
</feature>
<keyword evidence="3 6" id="KW-1133">Transmembrane helix</keyword>
<dbReference type="InterPro" id="IPR049326">
    <property type="entry name" value="Rhodopsin_dom_fungi"/>
</dbReference>
<keyword evidence="4 6" id="KW-0472">Membrane</keyword>
<evidence type="ECO:0000256" key="6">
    <source>
        <dbReference type="SAM" id="Phobius"/>
    </source>
</evidence>
<feature type="transmembrane region" description="Helical" evidence="6">
    <location>
        <begin position="191"/>
        <end position="214"/>
    </location>
</feature>
<sequence>MLVSRQLSGTAPSLDSEPYRTVPILNHRSTFLALMISFMVLSWICSLLRLYARFFVLHAPGWDDVFITLTMVLILSPAQNLGLGKSVYTMTSPELQQFLRVLYIGSATYPLSATLIKLALLFQYLRIFEAGSRYTVFCKCMIVITIAWGTAFITLRWIPCYPVAAYWDFSIKDARCWGFGSRDPLAYKRVFMAQAISTAVLDFIIFAIPTRLYFKPVTQRKTRLCLLGLFTLGLLAILCAMLRMAFVIKHFTPAATFRFDPAWYSPTTDGLACLEVHLAAICAALPVFWPLVETKWGRVFVTTEVSVTREVGQFRPYIELHSASFHRNPTLDQSHELQRPETWQPFVGDETTGLGESATVIEAPVATKRSGKVREVFGLRT</sequence>
<comment type="caution">
    <text evidence="8">The sequence shown here is derived from an EMBL/GenBank/DDBJ whole genome shotgun (WGS) entry which is preliminary data.</text>
</comment>
<keyword evidence="9" id="KW-1185">Reference proteome</keyword>